<gene>
    <name evidence="5" type="ORF">B4U80_11980</name>
</gene>
<dbReference type="InterPro" id="IPR036390">
    <property type="entry name" value="WH_DNA-bd_sf"/>
</dbReference>
<organism evidence="5 6">
    <name type="scientific">Leptotrombidium deliense</name>
    <dbReference type="NCBI Taxonomy" id="299467"/>
    <lineage>
        <taxon>Eukaryota</taxon>
        <taxon>Metazoa</taxon>
        <taxon>Ecdysozoa</taxon>
        <taxon>Arthropoda</taxon>
        <taxon>Chelicerata</taxon>
        <taxon>Arachnida</taxon>
        <taxon>Acari</taxon>
        <taxon>Acariformes</taxon>
        <taxon>Trombidiformes</taxon>
        <taxon>Prostigmata</taxon>
        <taxon>Anystina</taxon>
        <taxon>Parasitengona</taxon>
        <taxon>Trombiculoidea</taxon>
        <taxon>Trombiculidae</taxon>
        <taxon>Leptotrombidium</taxon>
    </lineage>
</organism>
<dbReference type="VEuPathDB" id="VectorBase:LDEU011130"/>
<dbReference type="STRING" id="299467.A0A443S081"/>
<evidence type="ECO:0000313" key="6">
    <source>
        <dbReference type="Proteomes" id="UP000288716"/>
    </source>
</evidence>
<dbReference type="EMBL" id="NCKV01014797">
    <property type="protein sequence ID" value="RWS20910.1"/>
    <property type="molecule type" value="Genomic_DNA"/>
</dbReference>
<name>A0A443S081_9ACAR</name>
<dbReference type="OrthoDB" id="1606438at2759"/>
<keyword evidence="2 5" id="KW-0808">Transferase</keyword>
<dbReference type="PANTHER" id="PTHR43712">
    <property type="entry name" value="PUTATIVE (AFU_ORTHOLOGUE AFUA_4G14580)-RELATED"/>
    <property type="match status" value="1"/>
</dbReference>
<dbReference type="InterPro" id="IPR036388">
    <property type="entry name" value="WH-like_DNA-bd_sf"/>
</dbReference>
<feature type="non-terminal residue" evidence="5">
    <location>
        <position position="168"/>
    </location>
</feature>
<dbReference type="SUPFAM" id="SSF46785">
    <property type="entry name" value="Winged helix' DNA-binding domain"/>
    <property type="match status" value="1"/>
</dbReference>
<dbReference type="PROSITE" id="PS51683">
    <property type="entry name" value="SAM_OMT_II"/>
    <property type="match status" value="1"/>
</dbReference>
<dbReference type="InterPro" id="IPR016461">
    <property type="entry name" value="COMT-like"/>
</dbReference>
<evidence type="ECO:0000259" key="4">
    <source>
        <dbReference type="Pfam" id="PF08100"/>
    </source>
</evidence>
<dbReference type="GO" id="GO:0046983">
    <property type="term" value="F:protein dimerization activity"/>
    <property type="evidence" value="ECO:0007669"/>
    <property type="project" value="InterPro"/>
</dbReference>
<dbReference type="InterPro" id="IPR012967">
    <property type="entry name" value="COMT_dimerisation"/>
</dbReference>
<keyword evidence="1 5" id="KW-0489">Methyltransferase</keyword>
<dbReference type="GO" id="GO:0008168">
    <property type="term" value="F:methyltransferase activity"/>
    <property type="evidence" value="ECO:0007669"/>
    <property type="project" value="UniProtKB-KW"/>
</dbReference>
<keyword evidence="3" id="KW-0949">S-adenosyl-L-methionine</keyword>
<dbReference type="Proteomes" id="UP000288716">
    <property type="component" value="Unassembled WGS sequence"/>
</dbReference>
<comment type="caution">
    <text evidence="5">The sequence shown here is derived from an EMBL/GenBank/DDBJ whole genome shotgun (WGS) entry which is preliminary data.</text>
</comment>
<evidence type="ECO:0000256" key="1">
    <source>
        <dbReference type="ARBA" id="ARBA00022603"/>
    </source>
</evidence>
<keyword evidence="6" id="KW-1185">Reference proteome</keyword>
<dbReference type="Gene3D" id="1.10.10.10">
    <property type="entry name" value="Winged helix-like DNA-binding domain superfamily/Winged helix DNA-binding domain"/>
    <property type="match status" value="1"/>
</dbReference>
<feature type="domain" description="O-methyltransferase dimerisation" evidence="4">
    <location>
        <begin position="10"/>
        <end position="84"/>
    </location>
</feature>
<evidence type="ECO:0000256" key="2">
    <source>
        <dbReference type="ARBA" id="ARBA00022679"/>
    </source>
</evidence>
<sequence>MNEARNAMHELLLGATKSYITFCVAKLNIVDLLIDKPMRAEELARLTSTNEELLYRLLRASVSIGLLVENEEKQFSVTDLGSTLKTGGVNSMKNLVFFYCDVNENPVSKLPELLQTQENKNNELTIFEKMMSQPEMREQLYGSIKEFNEWALTDLLVTGYDYSKFKYI</sequence>
<dbReference type="Pfam" id="PF08100">
    <property type="entry name" value="Dimerisation"/>
    <property type="match status" value="1"/>
</dbReference>
<protein>
    <submittedName>
        <fullName evidence="5">Methyltransferase-like protein</fullName>
    </submittedName>
</protein>
<accession>A0A443S081</accession>
<dbReference type="PANTHER" id="PTHR43712:SF2">
    <property type="entry name" value="O-METHYLTRANSFERASE CICE"/>
    <property type="match status" value="1"/>
</dbReference>
<evidence type="ECO:0000256" key="3">
    <source>
        <dbReference type="ARBA" id="ARBA00022691"/>
    </source>
</evidence>
<reference evidence="5 6" key="1">
    <citation type="journal article" date="2018" name="Gigascience">
        <title>Genomes of trombidid mites reveal novel predicted allergens and laterally-transferred genes associated with secondary metabolism.</title>
        <authorList>
            <person name="Dong X."/>
            <person name="Chaisiri K."/>
            <person name="Xia D."/>
            <person name="Armstrong S.D."/>
            <person name="Fang Y."/>
            <person name="Donnelly M.J."/>
            <person name="Kadowaki T."/>
            <person name="McGarry J.W."/>
            <person name="Darby A.C."/>
            <person name="Makepeace B.L."/>
        </authorList>
    </citation>
    <scope>NUCLEOTIDE SEQUENCE [LARGE SCALE GENOMIC DNA]</scope>
    <source>
        <strain evidence="5">UoL-UT</strain>
    </source>
</reference>
<proteinExistence type="predicted"/>
<evidence type="ECO:0000313" key="5">
    <source>
        <dbReference type="EMBL" id="RWS20910.1"/>
    </source>
</evidence>
<dbReference type="AlphaFoldDB" id="A0A443S081"/>
<dbReference type="GO" id="GO:0032259">
    <property type="term" value="P:methylation"/>
    <property type="evidence" value="ECO:0007669"/>
    <property type="project" value="UniProtKB-KW"/>
</dbReference>